<evidence type="ECO:0000313" key="1">
    <source>
        <dbReference type="EMBL" id="KAF9424294.1"/>
    </source>
</evidence>
<protein>
    <recommendedName>
        <fullName evidence="3">SWIM-type domain-containing protein</fullName>
    </recommendedName>
</protein>
<proteinExistence type="predicted"/>
<reference evidence="1" key="1">
    <citation type="submission" date="2020-08" db="EMBL/GenBank/DDBJ databases">
        <title>Spodoptera exigua strain:BAW_Kor-Di-RS1 Genome sequencing and assembly.</title>
        <authorList>
            <person name="Kim J."/>
            <person name="Nam H.Y."/>
            <person name="Kwon M."/>
            <person name="Choi J.H."/>
            <person name="Cho S.R."/>
            <person name="Kim G.-H."/>
        </authorList>
    </citation>
    <scope>NUCLEOTIDE SEQUENCE</scope>
    <source>
        <strain evidence="1">BAW_Kor-Di-RS1</strain>
        <tissue evidence="1">Whole-body</tissue>
    </source>
</reference>
<keyword evidence="2" id="KW-1185">Reference proteome</keyword>
<organism evidence="1 2">
    <name type="scientific">Spodoptera exigua</name>
    <name type="common">Beet armyworm</name>
    <name type="synonym">Noctua fulgens</name>
    <dbReference type="NCBI Taxonomy" id="7107"/>
    <lineage>
        <taxon>Eukaryota</taxon>
        <taxon>Metazoa</taxon>
        <taxon>Ecdysozoa</taxon>
        <taxon>Arthropoda</taxon>
        <taxon>Hexapoda</taxon>
        <taxon>Insecta</taxon>
        <taxon>Pterygota</taxon>
        <taxon>Neoptera</taxon>
        <taxon>Endopterygota</taxon>
        <taxon>Lepidoptera</taxon>
        <taxon>Glossata</taxon>
        <taxon>Ditrysia</taxon>
        <taxon>Noctuoidea</taxon>
        <taxon>Noctuidae</taxon>
        <taxon>Amphipyrinae</taxon>
        <taxon>Spodoptera</taxon>
    </lineage>
</organism>
<evidence type="ECO:0000313" key="2">
    <source>
        <dbReference type="Proteomes" id="UP000648187"/>
    </source>
</evidence>
<dbReference type="AlphaFoldDB" id="A0A835GS87"/>
<sequence length="66" mass="7397">MLIENNVSGRTGIIEYCCNCLVGRRTIGCCAHVTTLVWYLGWARHQSSIPTPAAFLDDVIIREDDE</sequence>
<dbReference type="EMBL" id="JACKWZ010000003">
    <property type="protein sequence ID" value="KAF9424294.1"/>
    <property type="molecule type" value="Genomic_DNA"/>
</dbReference>
<comment type="caution">
    <text evidence="1">The sequence shown here is derived from an EMBL/GenBank/DDBJ whole genome shotgun (WGS) entry which is preliminary data.</text>
</comment>
<evidence type="ECO:0008006" key="3">
    <source>
        <dbReference type="Google" id="ProtNLM"/>
    </source>
</evidence>
<dbReference type="Proteomes" id="UP000648187">
    <property type="component" value="Unassembled WGS sequence"/>
</dbReference>
<gene>
    <name evidence="1" type="ORF">HW555_000433</name>
</gene>
<accession>A0A835GS87</accession>
<name>A0A835GS87_SPOEX</name>